<keyword evidence="6" id="KW-1185">Reference proteome</keyword>
<sequence length="57" mass="5981">MPTRPYRQIADELRQQILSGRLAPGDRVPSENELAAQHGVAGETARAALGVLAAEGA</sequence>
<dbReference type="InterPro" id="IPR036390">
    <property type="entry name" value="WH_DNA-bd_sf"/>
</dbReference>
<reference evidence="5 6" key="1">
    <citation type="submission" date="2022-06" db="EMBL/GenBank/DDBJ databases">
        <title>Sequencing the genomes of 1000 actinobacteria strains.</title>
        <authorList>
            <person name="Klenk H.-P."/>
        </authorList>
    </citation>
    <scope>NUCLEOTIDE SEQUENCE [LARGE SCALE GENOMIC DNA]</scope>
    <source>
        <strain evidence="5 6">DSM 41656</strain>
    </source>
</reference>
<keyword evidence="2 5" id="KW-0238">DNA-binding</keyword>
<dbReference type="SUPFAM" id="SSF46785">
    <property type="entry name" value="Winged helix' DNA-binding domain"/>
    <property type="match status" value="1"/>
</dbReference>
<dbReference type="RefSeq" id="WP_308199485.1">
    <property type="nucleotide sequence ID" value="NZ_BAAAUB010000078.1"/>
</dbReference>
<dbReference type="GO" id="GO:0003677">
    <property type="term" value="F:DNA binding"/>
    <property type="evidence" value="ECO:0007669"/>
    <property type="project" value="UniProtKB-KW"/>
</dbReference>
<dbReference type="SMART" id="SM00345">
    <property type="entry name" value="HTH_GNTR"/>
    <property type="match status" value="1"/>
</dbReference>
<comment type="caution">
    <text evidence="5">The sequence shown here is derived from an EMBL/GenBank/DDBJ whole genome shotgun (WGS) entry which is preliminary data.</text>
</comment>
<organism evidence="5 6">
    <name type="scientific">Kitasatospora paracochleata</name>
    <dbReference type="NCBI Taxonomy" id="58354"/>
    <lineage>
        <taxon>Bacteria</taxon>
        <taxon>Bacillati</taxon>
        <taxon>Actinomycetota</taxon>
        <taxon>Actinomycetes</taxon>
        <taxon>Kitasatosporales</taxon>
        <taxon>Streptomycetaceae</taxon>
        <taxon>Kitasatospora</taxon>
    </lineage>
</organism>
<proteinExistence type="predicted"/>
<dbReference type="PANTHER" id="PTHR44846:SF17">
    <property type="entry name" value="GNTR-FAMILY TRANSCRIPTIONAL REGULATOR"/>
    <property type="match status" value="1"/>
</dbReference>
<evidence type="ECO:0000256" key="3">
    <source>
        <dbReference type="ARBA" id="ARBA00023163"/>
    </source>
</evidence>
<dbReference type="EMBL" id="JAMZDX010000003">
    <property type="protein sequence ID" value="MCP2310557.1"/>
    <property type="molecule type" value="Genomic_DNA"/>
</dbReference>
<evidence type="ECO:0000256" key="1">
    <source>
        <dbReference type="ARBA" id="ARBA00023015"/>
    </source>
</evidence>
<dbReference type="PANTHER" id="PTHR44846">
    <property type="entry name" value="MANNOSYL-D-GLYCERATE TRANSPORT/METABOLISM SYSTEM REPRESSOR MNGR-RELATED"/>
    <property type="match status" value="1"/>
</dbReference>
<evidence type="ECO:0000259" key="4">
    <source>
        <dbReference type="PROSITE" id="PS50949"/>
    </source>
</evidence>
<dbReference type="InterPro" id="IPR000524">
    <property type="entry name" value="Tscrpt_reg_HTH_GntR"/>
</dbReference>
<dbReference type="InterPro" id="IPR050679">
    <property type="entry name" value="Bact_HTH_transcr_reg"/>
</dbReference>
<keyword evidence="1" id="KW-0805">Transcription regulation</keyword>
<dbReference type="Proteomes" id="UP001206483">
    <property type="component" value="Unassembled WGS sequence"/>
</dbReference>
<feature type="domain" description="HTH gntR-type" evidence="4">
    <location>
        <begin position="3"/>
        <end position="57"/>
    </location>
</feature>
<keyword evidence="3" id="KW-0804">Transcription</keyword>
<gene>
    <name evidence="5" type="ORF">FHR36_003690</name>
</gene>
<evidence type="ECO:0000313" key="6">
    <source>
        <dbReference type="Proteomes" id="UP001206483"/>
    </source>
</evidence>
<dbReference type="Pfam" id="PF00392">
    <property type="entry name" value="GntR"/>
    <property type="match status" value="1"/>
</dbReference>
<dbReference type="PROSITE" id="PS50949">
    <property type="entry name" value="HTH_GNTR"/>
    <property type="match status" value="1"/>
</dbReference>
<accession>A0ABT1IZI0</accession>
<dbReference type="Gene3D" id="1.10.10.10">
    <property type="entry name" value="Winged helix-like DNA-binding domain superfamily/Winged helix DNA-binding domain"/>
    <property type="match status" value="1"/>
</dbReference>
<name>A0ABT1IZI0_9ACTN</name>
<dbReference type="InterPro" id="IPR036388">
    <property type="entry name" value="WH-like_DNA-bd_sf"/>
</dbReference>
<dbReference type="CDD" id="cd07377">
    <property type="entry name" value="WHTH_GntR"/>
    <property type="match status" value="1"/>
</dbReference>
<evidence type="ECO:0000256" key="2">
    <source>
        <dbReference type="ARBA" id="ARBA00023125"/>
    </source>
</evidence>
<protein>
    <submittedName>
        <fullName evidence="5">DNA-binding GntR family transcriptional regulator</fullName>
    </submittedName>
</protein>
<evidence type="ECO:0000313" key="5">
    <source>
        <dbReference type="EMBL" id="MCP2310557.1"/>
    </source>
</evidence>